<evidence type="ECO:0000256" key="10">
    <source>
        <dbReference type="ARBA" id="ARBA00061116"/>
    </source>
</evidence>
<dbReference type="InterPro" id="IPR008248">
    <property type="entry name" value="CheB-like"/>
</dbReference>
<feature type="active site" evidence="12 13">
    <location>
        <position position="191"/>
    </location>
</feature>
<evidence type="ECO:0000256" key="2">
    <source>
        <dbReference type="ARBA" id="ARBA00022490"/>
    </source>
</evidence>
<evidence type="ECO:0000256" key="6">
    <source>
        <dbReference type="ARBA" id="ARBA00039019"/>
    </source>
</evidence>
<dbReference type="PROSITE" id="PS50110">
    <property type="entry name" value="RESPONSE_REGULATORY"/>
    <property type="match status" value="1"/>
</dbReference>
<dbReference type="InterPro" id="IPR011006">
    <property type="entry name" value="CheY-like_superfamily"/>
</dbReference>
<comment type="domain">
    <text evidence="12">Contains a C-terminal catalytic domain, and an N-terminal region which modulates catalytic activity.</text>
</comment>
<evidence type="ECO:0000256" key="5">
    <source>
        <dbReference type="ARBA" id="ARBA00022801"/>
    </source>
</evidence>
<evidence type="ECO:0000256" key="13">
    <source>
        <dbReference type="PROSITE-ProRule" id="PRU00050"/>
    </source>
</evidence>
<comment type="catalytic activity">
    <reaction evidence="8 12">
        <text>[protein]-L-glutamate 5-O-methyl ester + H2O = L-glutamyl-[protein] + methanol + H(+)</text>
        <dbReference type="Rhea" id="RHEA:23236"/>
        <dbReference type="Rhea" id="RHEA-COMP:10208"/>
        <dbReference type="Rhea" id="RHEA-COMP:10311"/>
        <dbReference type="ChEBI" id="CHEBI:15377"/>
        <dbReference type="ChEBI" id="CHEBI:15378"/>
        <dbReference type="ChEBI" id="CHEBI:17790"/>
        <dbReference type="ChEBI" id="CHEBI:29973"/>
        <dbReference type="ChEBI" id="CHEBI:82795"/>
        <dbReference type="EC" id="3.1.1.61"/>
    </reaction>
</comment>
<feature type="domain" description="CheB-type methylesterase" evidence="16">
    <location>
        <begin position="152"/>
        <end position="345"/>
    </location>
</feature>
<evidence type="ECO:0000259" key="16">
    <source>
        <dbReference type="PROSITE" id="PS50122"/>
    </source>
</evidence>
<dbReference type="FunFam" id="3.40.50.180:FF:000001">
    <property type="entry name" value="Protein-glutamate methylesterase/protein-glutamine glutaminase"/>
    <property type="match status" value="1"/>
</dbReference>
<evidence type="ECO:0000256" key="14">
    <source>
        <dbReference type="PROSITE-ProRule" id="PRU00169"/>
    </source>
</evidence>
<evidence type="ECO:0000259" key="15">
    <source>
        <dbReference type="PROSITE" id="PS50110"/>
    </source>
</evidence>
<dbReference type="InterPro" id="IPR001789">
    <property type="entry name" value="Sig_transdc_resp-reg_receiver"/>
</dbReference>
<dbReference type="SUPFAM" id="SSF52738">
    <property type="entry name" value="Methylesterase CheB, C-terminal domain"/>
    <property type="match status" value="1"/>
</dbReference>
<dbReference type="CDD" id="cd16432">
    <property type="entry name" value="CheB_Rec"/>
    <property type="match status" value="1"/>
</dbReference>
<feature type="active site" evidence="12 13">
    <location>
        <position position="165"/>
    </location>
</feature>
<keyword evidence="3 12" id="KW-0145">Chemotaxis</keyword>
<name>A0A1W6B437_9GAMM</name>
<dbReference type="OrthoDB" id="9793421at2"/>
<evidence type="ECO:0000256" key="3">
    <source>
        <dbReference type="ARBA" id="ARBA00022500"/>
    </source>
</evidence>
<comment type="catalytic activity">
    <reaction evidence="9 12">
        <text>L-glutaminyl-[protein] + H2O = L-glutamyl-[protein] + NH4(+)</text>
        <dbReference type="Rhea" id="RHEA:16441"/>
        <dbReference type="Rhea" id="RHEA-COMP:10207"/>
        <dbReference type="Rhea" id="RHEA-COMP:10208"/>
        <dbReference type="ChEBI" id="CHEBI:15377"/>
        <dbReference type="ChEBI" id="CHEBI:28938"/>
        <dbReference type="ChEBI" id="CHEBI:29973"/>
        <dbReference type="ChEBI" id="CHEBI:30011"/>
        <dbReference type="EC" id="3.5.1.44"/>
    </reaction>
</comment>
<dbReference type="NCBIfam" id="NF001965">
    <property type="entry name" value="PRK00742.1"/>
    <property type="match status" value="1"/>
</dbReference>
<evidence type="ECO:0000256" key="1">
    <source>
        <dbReference type="ARBA" id="ARBA00004496"/>
    </source>
</evidence>
<dbReference type="InterPro" id="IPR000673">
    <property type="entry name" value="Sig_transdc_resp-reg_Me-estase"/>
</dbReference>
<dbReference type="GO" id="GO:0000156">
    <property type="term" value="F:phosphorelay response regulator activity"/>
    <property type="evidence" value="ECO:0007669"/>
    <property type="project" value="InterPro"/>
</dbReference>
<evidence type="ECO:0000313" key="18">
    <source>
        <dbReference type="Proteomes" id="UP000192900"/>
    </source>
</evidence>
<feature type="modified residue" description="4-aspartylphosphate" evidence="12 14">
    <location>
        <position position="56"/>
    </location>
</feature>
<comment type="subcellular location">
    <subcellularLocation>
        <location evidence="1 12">Cytoplasm</location>
    </subcellularLocation>
</comment>
<dbReference type="KEGG" id="palh:B1H58_07230"/>
<comment type="function">
    <text evidence="12">Involved in chemotaxis. Part of a chemotaxis signal transduction system that modulates chemotaxis in response to various stimuli. Catalyzes the demethylation of specific methylglutamate residues introduced into the chemoreceptors (methyl-accepting chemotaxis proteins or MCP) by CheR. Also mediates the irreversible deamidation of specific glutamine residues to glutamic acid.</text>
</comment>
<dbReference type="CDD" id="cd17541">
    <property type="entry name" value="REC_CheB-like"/>
    <property type="match status" value="1"/>
</dbReference>
<dbReference type="PIRSF" id="PIRSF000876">
    <property type="entry name" value="RR_chemtxs_CheB"/>
    <property type="match status" value="1"/>
</dbReference>
<keyword evidence="2 12" id="KW-0963">Cytoplasm</keyword>
<accession>A0A1W6B437</accession>
<dbReference type="GO" id="GO:0050568">
    <property type="term" value="F:protein-glutamine glutaminase activity"/>
    <property type="evidence" value="ECO:0007669"/>
    <property type="project" value="UniProtKB-UniRule"/>
</dbReference>
<dbReference type="NCBIfam" id="NF009206">
    <property type="entry name" value="PRK12555.1"/>
    <property type="match status" value="1"/>
</dbReference>
<dbReference type="HAMAP" id="MF_00099">
    <property type="entry name" value="CheB_chemtxs"/>
    <property type="match status" value="1"/>
</dbReference>
<dbReference type="EMBL" id="CP019706">
    <property type="protein sequence ID" value="ARJ41836.1"/>
    <property type="molecule type" value="Genomic_DNA"/>
</dbReference>
<dbReference type="SMART" id="SM00448">
    <property type="entry name" value="REC"/>
    <property type="match status" value="1"/>
</dbReference>
<dbReference type="Proteomes" id="UP000192900">
    <property type="component" value="Chromosome"/>
</dbReference>
<reference evidence="17 18" key="1">
    <citation type="submission" date="2017-02" db="EMBL/GenBank/DDBJ databases">
        <title>Complete genome sequence of the drought resistance-promoting endophyte Pantoea alhagi LTYR-11Z.</title>
        <authorList>
            <person name="Zhang L."/>
        </authorList>
    </citation>
    <scope>NUCLEOTIDE SEQUENCE [LARGE SCALE GENOMIC DNA]</scope>
    <source>
        <strain evidence="17 18">LTYR-11Z</strain>
    </source>
</reference>
<protein>
    <recommendedName>
        <fullName evidence="11 12">Protein-glutamate methylesterase/protein-glutamine glutaminase</fullName>
        <ecNumber evidence="7 12">3.1.1.61</ecNumber>
        <ecNumber evidence="6 12">3.5.1.44</ecNumber>
    </recommendedName>
</protein>
<feature type="active site" evidence="12 13">
    <location>
        <position position="287"/>
    </location>
</feature>
<dbReference type="GO" id="GO:0006935">
    <property type="term" value="P:chemotaxis"/>
    <property type="evidence" value="ECO:0007669"/>
    <property type="project" value="UniProtKB-UniRule"/>
</dbReference>
<dbReference type="Pfam" id="PF00072">
    <property type="entry name" value="Response_reg"/>
    <property type="match status" value="1"/>
</dbReference>
<evidence type="ECO:0000256" key="12">
    <source>
        <dbReference type="HAMAP-Rule" id="MF_00099"/>
    </source>
</evidence>
<dbReference type="Pfam" id="PF01339">
    <property type="entry name" value="CheB_methylest"/>
    <property type="match status" value="1"/>
</dbReference>
<dbReference type="FunFam" id="3.40.50.2300:FF:000060">
    <property type="entry name" value="Protein-glutamate methylesterase/protein-glutamine glutaminase"/>
    <property type="match status" value="1"/>
</dbReference>
<comment type="PTM">
    <text evidence="12">Phosphorylated by CheA. Phosphorylation of the N-terminal regulatory domain activates the methylesterase activity.</text>
</comment>
<comment type="similarity">
    <text evidence="10 12">Belongs to the CheB family.</text>
</comment>
<evidence type="ECO:0000256" key="8">
    <source>
        <dbReference type="ARBA" id="ARBA00048267"/>
    </source>
</evidence>
<evidence type="ECO:0000256" key="9">
    <source>
        <dbReference type="ARBA" id="ARBA00051178"/>
    </source>
</evidence>
<evidence type="ECO:0000256" key="7">
    <source>
        <dbReference type="ARBA" id="ARBA00039140"/>
    </source>
</evidence>
<keyword evidence="5 12" id="KW-0378">Hydrolase</keyword>
<dbReference type="AlphaFoldDB" id="A0A1W6B437"/>
<gene>
    <name evidence="12" type="primary">cheB</name>
    <name evidence="17" type="ORF">B1H58_07230</name>
</gene>
<dbReference type="EC" id="3.1.1.61" evidence="7 12"/>
<dbReference type="Gene3D" id="3.40.50.2300">
    <property type="match status" value="1"/>
</dbReference>
<dbReference type="Gene3D" id="3.40.50.180">
    <property type="entry name" value="Methylesterase CheB, C-terminal domain"/>
    <property type="match status" value="1"/>
</dbReference>
<evidence type="ECO:0000256" key="11">
    <source>
        <dbReference type="ARBA" id="ARBA00067927"/>
    </source>
</evidence>
<evidence type="ECO:0000256" key="4">
    <source>
        <dbReference type="ARBA" id="ARBA00022553"/>
    </source>
</evidence>
<evidence type="ECO:0000313" key="17">
    <source>
        <dbReference type="EMBL" id="ARJ41836.1"/>
    </source>
</evidence>
<dbReference type="RefSeq" id="WP_085069023.1">
    <property type="nucleotide sequence ID" value="NZ_CP019706.1"/>
</dbReference>
<organism evidence="17 18">
    <name type="scientific">Pantoea alhagi</name>
    <dbReference type="NCBI Taxonomy" id="1891675"/>
    <lineage>
        <taxon>Bacteria</taxon>
        <taxon>Pseudomonadati</taxon>
        <taxon>Pseudomonadota</taxon>
        <taxon>Gammaproteobacteria</taxon>
        <taxon>Enterobacterales</taxon>
        <taxon>Erwiniaceae</taxon>
        <taxon>Pantoea</taxon>
    </lineage>
</organism>
<dbReference type="STRING" id="1891675.B1H58_07230"/>
<proteinExistence type="inferred from homology"/>
<dbReference type="PANTHER" id="PTHR42872">
    <property type="entry name" value="PROTEIN-GLUTAMATE METHYLESTERASE/PROTEIN-GLUTAMINE GLUTAMINASE"/>
    <property type="match status" value="1"/>
</dbReference>
<sequence>MNKIKVLCVDDSALIRSIMSKIVNEQPDMEMVATAPDPLIARDLIKRHSPDVLTLDVEMPRMDGLDFLERLMRLRPMPVIMVSSLTQKGSEITLNALELGAIDFVTKPQMGLQDGMLKYSELIADKIRVAARVRNFQRYSETSAPARLPASPLIGSEKIIAIGSSTGGTEALRQVLTAMPLNCPGIMITQHMPAGFTRSFAERLNKLCRITVKEAENGDRILPGHAYLAPGGIHLGLTRSGANYHAQLQDLPPVNRHCPSVDLLFHSVAKYAGKNAVGAILTGMGYDGAQGMQAMHQAGARTLAQSERTCVVYGMPREAVALGCVDEIVDIDQMCQHILSNVVGQARRI</sequence>
<dbReference type="PANTHER" id="PTHR42872:SF6">
    <property type="entry name" value="PROTEIN-GLUTAMATE METHYLESTERASE_PROTEIN-GLUTAMINE GLUTAMINASE"/>
    <property type="match status" value="1"/>
</dbReference>
<dbReference type="PROSITE" id="PS50122">
    <property type="entry name" value="CHEB"/>
    <property type="match status" value="1"/>
</dbReference>
<dbReference type="InterPro" id="IPR035909">
    <property type="entry name" value="CheB_C"/>
</dbReference>
<dbReference type="GO" id="GO:0008984">
    <property type="term" value="F:protein-glutamate methylesterase activity"/>
    <property type="evidence" value="ECO:0007669"/>
    <property type="project" value="UniProtKB-UniRule"/>
</dbReference>
<keyword evidence="4 12" id="KW-0597">Phosphoprotein</keyword>
<keyword evidence="18" id="KW-1185">Reference proteome</keyword>
<dbReference type="GO" id="GO:0005737">
    <property type="term" value="C:cytoplasm"/>
    <property type="evidence" value="ECO:0007669"/>
    <property type="project" value="UniProtKB-SubCell"/>
</dbReference>
<feature type="domain" description="Response regulatory" evidence="15">
    <location>
        <begin position="5"/>
        <end position="122"/>
    </location>
</feature>
<dbReference type="SUPFAM" id="SSF52172">
    <property type="entry name" value="CheY-like"/>
    <property type="match status" value="1"/>
</dbReference>
<dbReference type="EC" id="3.5.1.44" evidence="6 12"/>